<name>A0ABR3VPG0_HUMIN</name>
<dbReference type="InterPro" id="IPR037274">
    <property type="entry name" value="Znf_CHY_sf"/>
</dbReference>
<dbReference type="InterPro" id="IPR008913">
    <property type="entry name" value="Znf_CHY"/>
</dbReference>
<dbReference type="Pfam" id="PF05495">
    <property type="entry name" value="zf-CHY"/>
    <property type="match status" value="1"/>
</dbReference>
<dbReference type="InterPro" id="IPR052604">
    <property type="entry name" value="Mito_Tim_assembly_helper"/>
</dbReference>
<feature type="domain" description="CHY-type" evidence="5">
    <location>
        <begin position="1"/>
        <end position="71"/>
    </location>
</feature>
<evidence type="ECO:0000313" key="7">
    <source>
        <dbReference type="Proteomes" id="UP001583172"/>
    </source>
</evidence>
<evidence type="ECO:0000259" key="5">
    <source>
        <dbReference type="PROSITE" id="PS51266"/>
    </source>
</evidence>
<dbReference type="PANTHER" id="PTHR28082">
    <property type="entry name" value="ZINC FINGER PROTEIN"/>
    <property type="match status" value="1"/>
</dbReference>
<evidence type="ECO:0000256" key="3">
    <source>
        <dbReference type="ARBA" id="ARBA00022833"/>
    </source>
</evidence>
<accession>A0ABR3VPG0</accession>
<evidence type="ECO:0000313" key="6">
    <source>
        <dbReference type="EMBL" id="KAL1843792.1"/>
    </source>
</evidence>
<keyword evidence="7" id="KW-1185">Reference proteome</keyword>
<dbReference type="EMBL" id="JAZGSY010000009">
    <property type="protein sequence ID" value="KAL1843792.1"/>
    <property type="molecule type" value="Genomic_DNA"/>
</dbReference>
<keyword evidence="2 4" id="KW-0863">Zinc-finger</keyword>
<dbReference type="SUPFAM" id="SSF161219">
    <property type="entry name" value="CHY zinc finger-like"/>
    <property type="match status" value="1"/>
</dbReference>
<dbReference type="PROSITE" id="PS51266">
    <property type="entry name" value="ZF_CHY"/>
    <property type="match status" value="1"/>
</dbReference>
<comment type="caution">
    <text evidence="6">The sequence shown here is derived from an EMBL/GenBank/DDBJ whole genome shotgun (WGS) entry which is preliminary data.</text>
</comment>
<sequence>MCKHILNAQVSIRSPCCRKWFDCPECHAERENHPLLQSFEMTFACKKCKKCFRKDASEFEEADEYCPHCDNHFVIDAVTPKPALTVEGEDARIDSRMIKDDRVKPKAGSAAAEGKISIFDPDVDADKLG</sequence>
<proteinExistence type="predicted"/>
<dbReference type="PANTHER" id="PTHR28082:SF2">
    <property type="entry name" value="CHY-TYPE DOMAIN-CONTAINING PROTEIN"/>
    <property type="match status" value="1"/>
</dbReference>
<gene>
    <name evidence="6" type="ORF">VTJ49DRAFT_7502</name>
</gene>
<organism evidence="6 7">
    <name type="scientific">Humicola insolens</name>
    <name type="common">Soft-rot fungus</name>
    <dbReference type="NCBI Taxonomy" id="85995"/>
    <lineage>
        <taxon>Eukaryota</taxon>
        <taxon>Fungi</taxon>
        <taxon>Dikarya</taxon>
        <taxon>Ascomycota</taxon>
        <taxon>Pezizomycotina</taxon>
        <taxon>Sordariomycetes</taxon>
        <taxon>Sordariomycetidae</taxon>
        <taxon>Sordariales</taxon>
        <taxon>Chaetomiaceae</taxon>
        <taxon>Mycothermus</taxon>
    </lineage>
</organism>
<reference evidence="6 7" key="1">
    <citation type="journal article" date="2024" name="Commun. Biol.">
        <title>Comparative genomic analysis of thermophilic fungi reveals convergent evolutionary adaptations and gene losses.</title>
        <authorList>
            <person name="Steindorff A.S."/>
            <person name="Aguilar-Pontes M.V."/>
            <person name="Robinson A.J."/>
            <person name="Andreopoulos B."/>
            <person name="LaButti K."/>
            <person name="Kuo A."/>
            <person name="Mondo S."/>
            <person name="Riley R."/>
            <person name="Otillar R."/>
            <person name="Haridas S."/>
            <person name="Lipzen A."/>
            <person name="Grimwood J."/>
            <person name="Schmutz J."/>
            <person name="Clum A."/>
            <person name="Reid I.D."/>
            <person name="Moisan M.C."/>
            <person name="Butler G."/>
            <person name="Nguyen T.T.M."/>
            <person name="Dewar K."/>
            <person name="Conant G."/>
            <person name="Drula E."/>
            <person name="Henrissat B."/>
            <person name="Hansel C."/>
            <person name="Singer S."/>
            <person name="Hutchinson M.I."/>
            <person name="de Vries R.P."/>
            <person name="Natvig D.O."/>
            <person name="Powell A.J."/>
            <person name="Tsang A."/>
            <person name="Grigoriev I.V."/>
        </authorList>
    </citation>
    <scope>NUCLEOTIDE SEQUENCE [LARGE SCALE GENOMIC DNA]</scope>
    <source>
        <strain evidence="6 7">CBS 620.91</strain>
    </source>
</reference>
<evidence type="ECO:0000256" key="1">
    <source>
        <dbReference type="ARBA" id="ARBA00022723"/>
    </source>
</evidence>
<evidence type="ECO:0000256" key="2">
    <source>
        <dbReference type="ARBA" id="ARBA00022771"/>
    </source>
</evidence>
<protein>
    <recommendedName>
        <fullName evidence="5">CHY-type domain-containing protein</fullName>
    </recommendedName>
</protein>
<evidence type="ECO:0000256" key="4">
    <source>
        <dbReference type="PROSITE-ProRule" id="PRU00601"/>
    </source>
</evidence>
<dbReference type="Proteomes" id="UP001583172">
    <property type="component" value="Unassembled WGS sequence"/>
</dbReference>
<keyword evidence="1" id="KW-0479">Metal-binding</keyword>
<keyword evidence="3" id="KW-0862">Zinc</keyword>